<evidence type="ECO:0000313" key="2">
    <source>
        <dbReference type="EMBL" id="MES1923617.1"/>
    </source>
</evidence>
<accession>A0ABV2AWK2</accession>
<gene>
    <name evidence="2" type="ORF">MHBO_005222</name>
</gene>
<evidence type="ECO:0000313" key="3">
    <source>
        <dbReference type="Proteomes" id="UP001439008"/>
    </source>
</evidence>
<dbReference type="EMBL" id="JBDODL010007211">
    <property type="protein sequence ID" value="MES1923617.1"/>
    <property type="molecule type" value="Genomic_DNA"/>
</dbReference>
<comment type="caution">
    <text evidence="2">The sequence shown here is derived from an EMBL/GenBank/DDBJ whole genome shotgun (WGS) entry which is preliminary data.</text>
</comment>
<feature type="non-terminal residue" evidence="2">
    <location>
        <position position="123"/>
    </location>
</feature>
<reference evidence="2 3" key="1">
    <citation type="journal article" date="2024" name="BMC Biol.">
        <title>Comparative genomics of Ascetosporea gives new insight into the evolutionary basis for animal parasitism in Rhizaria.</title>
        <authorList>
            <person name="Hiltunen Thoren M."/>
            <person name="Onut-Brannstrom I."/>
            <person name="Alfjorden A."/>
            <person name="Peckova H."/>
            <person name="Swords F."/>
            <person name="Hooper C."/>
            <person name="Holzer A.S."/>
            <person name="Bass D."/>
            <person name="Burki F."/>
        </authorList>
    </citation>
    <scope>NUCLEOTIDE SEQUENCE [LARGE SCALE GENOMIC DNA]</scope>
    <source>
        <strain evidence="2">20-A016</strain>
    </source>
</reference>
<sequence>MQLSNSNWYTIIKWDNHVLSVDSHSKRPLYWVEYPLKDECGEPYSIRDEARVVGKRLEHARYLLHEAVHMTARPPWLVINDSMTEMGEIALHPDGVTVMDSGNGPGSATGDIRKLSDLTNASQ</sequence>
<feature type="region of interest" description="Disordered" evidence="1">
    <location>
        <begin position="100"/>
        <end position="123"/>
    </location>
</feature>
<organism evidence="2 3">
    <name type="scientific">Bonamia ostreae</name>
    <dbReference type="NCBI Taxonomy" id="126728"/>
    <lineage>
        <taxon>Eukaryota</taxon>
        <taxon>Sar</taxon>
        <taxon>Rhizaria</taxon>
        <taxon>Endomyxa</taxon>
        <taxon>Ascetosporea</taxon>
        <taxon>Haplosporida</taxon>
        <taxon>Bonamia</taxon>
    </lineage>
</organism>
<evidence type="ECO:0000256" key="1">
    <source>
        <dbReference type="SAM" id="MobiDB-lite"/>
    </source>
</evidence>
<protein>
    <submittedName>
        <fullName evidence="2">Uncharacterized protein</fullName>
    </submittedName>
</protein>
<keyword evidence="3" id="KW-1185">Reference proteome</keyword>
<name>A0ABV2AWK2_9EUKA</name>
<proteinExistence type="predicted"/>
<dbReference type="Proteomes" id="UP001439008">
    <property type="component" value="Unassembled WGS sequence"/>
</dbReference>